<evidence type="ECO:0000313" key="3">
    <source>
        <dbReference type="Proteomes" id="UP001500622"/>
    </source>
</evidence>
<proteinExistence type="predicted"/>
<evidence type="ECO:0000259" key="1">
    <source>
        <dbReference type="Pfam" id="PF12680"/>
    </source>
</evidence>
<keyword evidence="3" id="KW-1185">Reference proteome</keyword>
<comment type="caution">
    <text evidence="2">The sequence shown here is derived from an EMBL/GenBank/DDBJ whole genome shotgun (WGS) entry which is preliminary data.</text>
</comment>
<name>A0ABP8LFX6_9MICO</name>
<dbReference type="InterPro" id="IPR032710">
    <property type="entry name" value="NTF2-like_dom_sf"/>
</dbReference>
<dbReference type="Gene3D" id="3.10.450.50">
    <property type="match status" value="1"/>
</dbReference>
<dbReference type="EMBL" id="BAABGN010000012">
    <property type="protein sequence ID" value="GAA4428942.1"/>
    <property type="molecule type" value="Genomic_DNA"/>
</dbReference>
<gene>
    <name evidence="2" type="ORF">GCM10023169_30700</name>
</gene>
<accession>A0ABP8LFX6</accession>
<protein>
    <submittedName>
        <fullName evidence="2">Nuclear transport factor 2 family protein</fullName>
    </submittedName>
</protein>
<evidence type="ECO:0000313" key="2">
    <source>
        <dbReference type="EMBL" id="GAA4428942.1"/>
    </source>
</evidence>
<organism evidence="2 3">
    <name type="scientific">Georgenia halophila</name>
    <dbReference type="NCBI Taxonomy" id="620889"/>
    <lineage>
        <taxon>Bacteria</taxon>
        <taxon>Bacillati</taxon>
        <taxon>Actinomycetota</taxon>
        <taxon>Actinomycetes</taxon>
        <taxon>Micrococcales</taxon>
        <taxon>Bogoriellaceae</taxon>
        <taxon>Georgenia</taxon>
    </lineage>
</organism>
<feature type="domain" description="SnoaL-like" evidence="1">
    <location>
        <begin position="5"/>
        <end position="107"/>
    </location>
</feature>
<dbReference type="SUPFAM" id="SSF54427">
    <property type="entry name" value="NTF2-like"/>
    <property type="match status" value="1"/>
</dbReference>
<dbReference type="Pfam" id="PF12680">
    <property type="entry name" value="SnoaL_2"/>
    <property type="match status" value="1"/>
</dbReference>
<dbReference type="RefSeq" id="WP_345217146.1">
    <property type="nucleotide sequence ID" value="NZ_BAABGN010000012.1"/>
</dbReference>
<reference evidence="3" key="1">
    <citation type="journal article" date="2019" name="Int. J. Syst. Evol. Microbiol.">
        <title>The Global Catalogue of Microorganisms (GCM) 10K type strain sequencing project: providing services to taxonomists for standard genome sequencing and annotation.</title>
        <authorList>
            <consortium name="The Broad Institute Genomics Platform"/>
            <consortium name="The Broad Institute Genome Sequencing Center for Infectious Disease"/>
            <person name="Wu L."/>
            <person name="Ma J."/>
        </authorList>
    </citation>
    <scope>NUCLEOTIDE SEQUENCE [LARGE SCALE GENOMIC DNA]</scope>
    <source>
        <strain evidence="3">JCM 17810</strain>
    </source>
</reference>
<sequence>MNDIVDRYVATWNSTSREERDGQLAEHWSSDVTYVDPLADVRGHAELSELIDGVREQFPTFTFSPLGEVDAHHQQARFRWALGPADGEPLVVGFDVIVLDDDGRIRDVRGFLDKVPA</sequence>
<dbReference type="InterPro" id="IPR037401">
    <property type="entry name" value="SnoaL-like"/>
</dbReference>
<dbReference type="Proteomes" id="UP001500622">
    <property type="component" value="Unassembled WGS sequence"/>
</dbReference>